<feature type="domain" description="FAS1" evidence="3">
    <location>
        <begin position="538"/>
        <end position="686"/>
    </location>
</feature>
<dbReference type="Proteomes" id="UP000242188">
    <property type="component" value="Unassembled WGS sequence"/>
</dbReference>
<sequence>MSAVMSPRRIFVILVILCGLECCSGQRAGSGTVLSILQQNNGLGKFASLIARADLTYLYNSSGQFTVFAPNNTAFESISYDERSEIDSWPDRSPQLQNFVKFHTLINNRLTTGDMQDNQAYQSMASNGERIFINRRQRTSSFASSYFGPTVYFVNGAEISNDQKDLIATNGVVQGLSRFIGISSIKMAYGYISDPDNPKVQTSMFYNLISRYLQEGYYSTLNELSNRDKKVTLFVPNDEAMAKIPSSKLSYLQQNPRILNNVLKAHIIPDRVLFTQYVNHNEGFRGHLGRLIRFRRPYGDQVYVNSEGVDASIVRGNITVYNGVIHVVDHLLGYVYNSVRETITQESPDFNQYLNKAQPDTRNALVQASGVNVFVPIDNAFIKLQGVPGVNLVSDLSQVDKMIRFHILKSYQDIEISAIVGGYESRQYRQTMYDGWNVTVYNDRNESWVQGGYVKARVVRPDLKAINGRVHLIDSILGIPYLDLPMLICDDLWLLRTYDYIRSVGMKNYLTDDRFTAKRCNFELYGYPPGYDYASNSYDNSNNNYGNNYQQTTFNPYSQQSNSYNPSNQVSQYDMGTCSGCTFTFFVPNSTAIDYFQKTSIGMKIMRDTQRLQYLFKRLLFEGRQISLQRLSNTNHIFTAKTGESIRILKSMDRDVKIQFSGVTANVISMDIGATNGLIHIIDRLLYVQEDLTRDVSRGADVRYSLLVIVTMAIGSIFVIKNRMF</sequence>
<evidence type="ECO:0000313" key="4">
    <source>
        <dbReference type="EMBL" id="OWF39283.1"/>
    </source>
</evidence>
<keyword evidence="1" id="KW-1133">Transmembrane helix</keyword>
<keyword evidence="1" id="KW-0812">Transmembrane</keyword>
<dbReference type="PROSITE" id="PS50213">
    <property type="entry name" value="FAS1"/>
    <property type="match status" value="4"/>
</dbReference>
<dbReference type="PANTHER" id="PTHR10900">
    <property type="entry name" value="PERIOSTIN-RELATED"/>
    <property type="match status" value="1"/>
</dbReference>
<gene>
    <name evidence="4" type="ORF">KP79_PYT22703</name>
</gene>
<dbReference type="InterPro" id="IPR050904">
    <property type="entry name" value="Adhesion/Biosynth-related"/>
</dbReference>
<evidence type="ECO:0000256" key="1">
    <source>
        <dbReference type="SAM" id="Phobius"/>
    </source>
</evidence>
<accession>A0A210PS10</accession>
<dbReference type="SUPFAM" id="SSF82153">
    <property type="entry name" value="FAS1 domain"/>
    <property type="match status" value="4"/>
</dbReference>
<dbReference type="AlphaFoldDB" id="A0A210PS10"/>
<dbReference type="SMART" id="SM00554">
    <property type="entry name" value="FAS1"/>
    <property type="match status" value="4"/>
</dbReference>
<organism evidence="4 5">
    <name type="scientific">Mizuhopecten yessoensis</name>
    <name type="common">Japanese scallop</name>
    <name type="synonym">Patinopecten yessoensis</name>
    <dbReference type="NCBI Taxonomy" id="6573"/>
    <lineage>
        <taxon>Eukaryota</taxon>
        <taxon>Metazoa</taxon>
        <taxon>Spiralia</taxon>
        <taxon>Lophotrochozoa</taxon>
        <taxon>Mollusca</taxon>
        <taxon>Bivalvia</taxon>
        <taxon>Autobranchia</taxon>
        <taxon>Pteriomorphia</taxon>
        <taxon>Pectinida</taxon>
        <taxon>Pectinoidea</taxon>
        <taxon>Pectinidae</taxon>
        <taxon>Mizuhopecten</taxon>
    </lineage>
</organism>
<evidence type="ECO:0000313" key="5">
    <source>
        <dbReference type="Proteomes" id="UP000242188"/>
    </source>
</evidence>
<evidence type="ECO:0000256" key="2">
    <source>
        <dbReference type="SAM" id="SignalP"/>
    </source>
</evidence>
<name>A0A210PS10_MIZYE</name>
<dbReference type="GO" id="GO:0005615">
    <property type="term" value="C:extracellular space"/>
    <property type="evidence" value="ECO:0007669"/>
    <property type="project" value="TreeGrafter"/>
</dbReference>
<comment type="caution">
    <text evidence="4">The sequence shown here is derived from an EMBL/GenBank/DDBJ whole genome shotgun (WGS) entry which is preliminary data.</text>
</comment>
<dbReference type="Gene3D" id="2.30.180.10">
    <property type="entry name" value="FAS1 domain"/>
    <property type="match status" value="4"/>
</dbReference>
<feature type="signal peptide" evidence="2">
    <location>
        <begin position="1"/>
        <end position="25"/>
    </location>
</feature>
<protein>
    <submittedName>
        <fullName evidence="4">Fasciclin-1</fullName>
    </submittedName>
</protein>
<proteinExistence type="predicted"/>
<dbReference type="InterPro" id="IPR036378">
    <property type="entry name" value="FAS1_dom_sf"/>
</dbReference>
<dbReference type="PANTHER" id="PTHR10900:SF77">
    <property type="entry name" value="FI19380P1"/>
    <property type="match status" value="1"/>
</dbReference>
<keyword evidence="5" id="KW-1185">Reference proteome</keyword>
<dbReference type="Pfam" id="PF02469">
    <property type="entry name" value="Fasciclin"/>
    <property type="match status" value="4"/>
</dbReference>
<dbReference type="EMBL" id="NEDP02005532">
    <property type="protein sequence ID" value="OWF39283.1"/>
    <property type="molecule type" value="Genomic_DNA"/>
</dbReference>
<reference evidence="4 5" key="1">
    <citation type="journal article" date="2017" name="Nat. Ecol. Evol.">
        <title>Scallop genome provides insights into evolution of bilaterian karyotype and development.</title>
        <authorList>
            <person name="Wang S."/>
            <person name="Zhang J."/>
            <person name="Jiao W."/>
            <person name="Li J."/>
            <person name="Xun X."/>
            <person name="Sun Y."/>
            <person name="Guo X."/>
            <person name="Huan P."/>
            <person name="Dong B."/>
            <person name="Zhang L."/>
            <person name="Hu X."/>
            <person name="Sun X."/>
            <person name="Wang J."/>
            <person name="Zhao C."/>
            <person name="Wang Y."/>
            <person name="Wang D."/>
            <person name="Huang X."/>
            <person name="Wang R."/>
            <person name="Lv J."/>
            <person name="Li Y."/>
            <person name="Zhang Z."/>
            <person name="Liu B."/>
            <person name="Lu W."/>
            <person name="Hui Y."/>
            <person name="Liang J."/>
            <person name="Zhou Z."/>
            <person name="Hou R."/>
            <person name="Li X."/>
            <person name="Liu Y."/>
            <person name="Li H."/>
            <person name="Ning X."/>
            <person name="Lin Y."/>
            <person name="Zhao L."/>
            <person name="Xing Q."/>
            <person name="Dou J."/>
            <person name="Li Y."/>
            <person name="Mao J."/>
            <person name="Guo H."/>
            <person name="Dou H."/>
            <person name="Li T."/>
            <person name="Mu C."/>
            <person name="Jiang W."/>
            <person name="Fu Q."/>
            <person name="Fu X."/>
            <person name="Miao Y."/>
            <person name="Liu J."/>
            <person name="Yu Q."/>
            <person name="Li R."/>
            <person name="Liao H."/>
            <person name="Li X."/>
            <person name="Kong Y."/>
            <person name="Jiang Z."/>
            <person name="Chourrout D."/>
            <person name="Li R."/>
            <person name="Bao Z."/>
        </authorList>
    </citation>
    <scope>NUCLEOTIDE SEQUENCE [LARGE SCALE GENOMIC DNA]</scope>
    <source>
        <strain evidence="4 5">PY_sf001</strain>
    </source>
</reference>
<feature type="domain" description="FAS1" evidence="3">
    <location>
        <begin position="30"/>
        <end position="180"/>
    </location>
</feature>
<keyword evidence="2" id="KW-0732">Signal</keyword>
<evidence type="ECO:0000259" key="3">
    <source>
        <dbReference type="PROSITE" id="PS50213"/>
    </source>
</evidence>
<dbReference type="OrthoDB" id="7700931at2759"/>
<feature type="transmembrane region" description="Helical" evidence="1">
    <location>
        <begin position="702"/>
        <end position="720"/>
    </location>
</feature>
<feature type="chain" id="PRO_5012058104" evidence="2">
    <location>
        <begin position="26"/>
        <end position="725"/>
    </location>
</feature>
<dbReference type="InterPro" id="IPR000782">
    <property type="entry name" value="FAS1_domain"/>
</dbReference>
<feature type="domain" description="FAS1" evidence="3">
    <location>
        <begin position="189"/>
        <end position="332"/>
    </location>
</feature>
<feature type="domain" description="FAS1" evidence="3">
    <location>
        <begin position="337"/>
        <end position="477"/>
    </location>
</feature>
<keyword evidence="1" id="KW-0472">Membrane</keyword>